<evidence type="ECO:0000313" key="2">
    <source>
        <dbReference type="EMBL" id="KAF5809335.1"/>
    </source>
</evidence>
<reference evidence="2" key="2">
    <citation type="submission" date="2020-06" db="EMBL/GenBank/DDBJ databases">
        <title>Helianthus annuus Genome sequencing and assembly Release 2.</title>
        <authorList>
            <person name="Gouzy J."/>
            <person name="Langlade N."/>
            <person name="Munos S."/>
        </authorList>
    </citation>
    <scope>NUCLEOTIDE SEQUENCE</scope>
    <source>
        <tissue evidence="2">Leaves</tissue>
    </source>
</reference>
<keyword evidence="3" id="KW-1185">Reference proteome</keyword>
<accession>A0A9K3J7M7</accession>
<evidence type="ECO:0000313" key="3">
    <source>
        <dbReference type="Proteomes" id="UP000215914"/>
    </source>
</evidence>
<dbReference type="AlphaFoldDB" id="A0A9K3J7M7"/>
<protein>
    <submittedName>
        <fullName evidence="2">Uncharacterized protein</fullName>
    </submittedName>
</protein>
<reference evidence="2" key="1">
    <citation type="journal article" date="2017" name="Nature">
        <title>The sunflower genome provides insights into oil metabolism, flowering and Asterid evolution.</title>
        <authorList>
            <person name="Badouin H."/>
            <person name="Gouzy J."/>
            <person name="Grassa C.J."/>
            <person name="Murat F."/>
            <person name="Staton S.E."/>
            <person name="Cottret L."/>
            <person name="Lelandais-Briere C."/>
            <person name="Owens G.L."/>
            <person name="Carrere S."/>
            <person name="Mayjonade B."/>
            <person name="Legrand L."/>
            <person name="Gill N."/>
            <person name="Kane N.C."/>
            <person name="Bowers J.E."/>
            <person name="Hubner S."/>
            <person name="Bellec A."/>
            <person name="Berard A."/>
            <person name="Berges H."/>
            <person name="Blanchet N."/>
            <person name="Boniface M.C."/>
            <person name="Brunel D."/>
            <person name="Catrice O."/>
            <person name="Chaidir N."/>
            <person name="Claudel C."/>
            <person name="Donnadieu C."/>
            <person name="Faraut T."/>
            <person name="Fievet G."/>
            <person name="Helmstetter N."/>
            <person name="King M."/>
            <person name="Knapp S.J."/>
            <person name="Lai Z."/>
            <person name="Le Paslier M.C."/>
            <person name="Lippi Y."/>
            <person name="Lorenzon L."/>
            <person name="Mandel J.R."/>
            <person name="Marage G."/>
            <person name="Marchand G."/>
            <person name="Marquand E."/>
            <person name="Bret-Mestries E."/>
            <person name="Morien E."/>
            <person name="Nambeesan S."/>
            <person name="Nguyen T."/>
            <person name="Pegot-Espagnet P."/>
            <person name="Pouilly N."/>
            <person name="Raftis F."/>
            <person name="Sallet E."/>
            <person name="Schiex T."/>
            <person name="Thomas J."/>
            <person name="Vandecasteele C."/>
            <person name="Vares D."/>
            <person name="Vear F."/>
            <person name="Vautrin S."/>
            <person name="Crespi M."/>
            <person name="Mangin B."/>
            <person name="Burke J.M."/>
            <person name="Salse J."/>
            <person name="Munos S."/>
            <person name="Vincourt P."/>
            <person name="Rieseberg L.H."/>
            <person name="Langlade N.B."/>
        </authorList>
    </citation>
    <scope>NUCLEOTIDE SEQUENCE</scope>
    <source>
        <tissue evidence="2">Leaves</tissue>
    </source>
</reference>
<feature type="compositionally biased region" description="Pro residues" evidence="1">
    <location>
        <begin position="23"/>
        <end position="32"/>
    </location>
</feature>
<comment type="caution">
    <text evidence="2">The sequence shown here is derived from an EMBL/GenBank/DDBJ whole genome shotgun (WGS) entry which is preliminary data.</text>
</comment>
<dbReference type="Proteomes" id="UP000215914">
    <property type="component" value="Unassembled WGS sequence"/>
</dbReference>
<organism evidence="2 3">
    <name type="scientific">Helianthus annuus</name>
    <name type="common">Common sunflower</name>
    <dbReference type="NCBI Taxonomy" id="4232"/>
    <lineage>
        <taxon>Eukaryota</taxon>
        <taxon>Viridiplantae</taxon>
        <taxon>Streptophyta</taxon>
        <taxon>Embryophyta</taxon>
        <taxon>Tracheophyta</taxon>
        <taxon>Spermatophyta</taxon>
        <taxon>Magnoliopsida</taxon>
        <taxon>eudicotyledons</taxon>
        <taxon>Gunneridae</taxon>
        <taxon>Pentapetalae</taxon>
        <taxon>asterids</taxon>
        <taxon>campanulids</taxon>
        <taxon>Asterales</taxon>
        <taxon>Asteraceae</taxon>
        <taxon>Asteroideae</taxon>
        <taxon>Heliantheae alliance</taxon>
        <taxon>Heliantheae</taxon>
        <taxon>Helianthus</taxon>
    </lineage>
</organism>
<sequence>MRRVVYGQTRRYGGRLGPAWPGAGPPHRPPLPASVTNGDPQPGPPCLLLPFPLTYTYTYIHIYT</sequence>
<evidence type="ECO:0000256" key="1">
    <source>
        <dbReference type="SAM" id="MobiDB-lite"/>
    </source>
</evidence>
<gene>
    <name evidence="2" type="ORF">HanXRQr2_Chr04g0155931</name>
</gene>
<feature type="region of interest" description="Disordered" evidence="1">
    <location>
        <begin position="15"/>
        <end position="39"/>
    </location>
</feature>
<dbReference type="Gramene" id="mRNA:HanXRQr2_Chr04g0155931">
    <property type="protein sequence ID" value="CDS:HanXRQr2_Chr04g0155931.1"/>
    <property type="gene ID" value="HanXRQr2_Chr04g0155931"/>
</dbReference>
<proteinExistence type="predicted"/>
<dbReference type="EMBL" id="MNCJ02000319">
    <property type="protein sequence ID" value="KAF5809335.1"/>
    <property type="molecule type" value="Genomic_DNA"/>
</dbReference>
<name>A0A9K3J7M7_HELAN</name>